<feature type="repeat" description="PPR" evidence="2">
    <location>
        <begin position="142"/>
        <end position="176"/>
    </location>
</feature>
<accession>A0A067KW86</accession>
<keyword evidence="4" id="KW-1185">Reference proteome</keyword>
<dbReference type="FunFam" id="1.25.40.10:FF:000196">
    <property type="entry name" value="Pentatricopeptide repeat-containing protein At4g14850"/>
    <property type="match status" value="1"/>
</dbReference>
<dbReference type="Gene3D" id="1.25.40.10">
    <property type="entry name" value="Tetratricopeptide repeat domain"/>
    <property type="match status" value="4"/>
</dbReference>
<dbReference type="Pfam" id="PF13812">
    <property type="entry name" value="PPR_3"/>
    <property type="match status" value="1"/>
</dbReference>
<evidence type="ECO:0000313" key="4">
    <source>
        <dbReference type="Proteomes" id="UP000027138"/>
    </source>
</evidence>
<dbReference type="PANTHER" id="PTHR24015">
    <property type="entry name" value="OS07G0578800 PROTEIN-RELATED"/>
    <property type="match status" value="1"/>
</dbReference>
<evidence type="ECO:0008006" key="5">
    <source>
        <dbReference type="Google" id="ProtNLM"/>
    </source>
</evidence>
<dbReference type="NCBIfam" id="TIGR00756">
    <property type="entry name" value="PPR"/>
    <property type="match status" value="5"/>
</dbReference>
<dbReference type="Proteomes" id="UP000027138">
    <property type="component" value="Unassembled WGS sequence"/>
</dbReference>
<feature type="repeat" description="PPR" evidence="2">
    <location>
        <begin position="445"/>
        <end position="479"/>
    </location>
</feature>
<dbReference type="FunFam" id="1.25.40.10:FF:001325">
    <property type="entry name" value="Tetratricopeptide repeat (TPR)-like superfamily protein"/>
    <property type="match status" value="1"/>
</dbReference>
<dbReference type="FunFam" id="1.25.40.10:FF:000343">
    <property type="entry name" value="Pentatricopeptide repeat-containing protein At3g58590"/>
    <property type="match status" value="1"/>
</dbReference>
<feature type="repeat" description="PPR" evidence="2">
    <location>
        <begin position="344"/>
        <end position="378"/>
    </location>
</feature>
<evidence type="ECO:0000313" key="3">
    <source>
        <dbReference type="EMBL" id="KDP36109.1"/>
    </source>
</evidence>
<dbReference type="InterPro" id="IPR046848">
    <property type="entry name" value="E_motif"/>
</dbReference>
<gene>
    <name evidence="3" type="ORF">JCGZ_08753</name>
</gene>
<dbReference type="Pfam" id="PF01535">
    <property type="entry name" value="PPR"/>
    <property type="match status" value="4"/>
</dbReference>
<dbReference type="AlphaFoldDB" id="A0A067KW86"/>
<protein>
    <recommendedName>
        <fullName evidence="5">Pentatricopeptide repeat-containing protein</fullName>
    </recommendedName>
</protein>
<feature type="repeat" description="PPR" evidence="2">
    <location>
        <begin position="243"/>
        <end position="277"/>
    </location>
</feature>
<dbReference type="Pfam" id="PF13041">
    <property type="entry name" value="PPR_2"/>
    <property type="match status" value="2"/>
</dbReference>
<name>A0A067KW86_JATCU</name>
<dbReference type="InterPro" id="IPR046960">
    <property type="entry name" value="PPR_At4g14850-like_plant"/>
</dbReference>
<keyword evidence="1" id="KW-0677">Repeat</keyword>
<dbReference type="GO" id="GO:0009451">
    <property type="term" value="P:RNA modification"/>
    <property type="evidence" value="ECO:0007669"/>
    <property type="project" value="InterPro"/>
</dbReference>
<proteinExistence type="predicted"/>
<dbReference type="InterPro" id="IPR011990">
    <property type="entry name" value="TPR-like_helical_dom_sf"/>
</dbReference>
<dbReference type="EMBL" id="KK914453">
    <property type="protein sequence ID" value="KDP36109.1"/>
    <property type="molecule type" value="Genomic_DNA"/>
</dbReference>
<dbReference type="PROSITE" id="PS51375">
    <property type="entry name" value="PPR"/>
    <property type="match status" value="4"/>
</dbReference>
<organism evidence="3 4">
    <name type="scientific">Jatropha curcas</name>
    <name type="common">Barbados nut</name>
    <dbReference type="NCBI Taxonomy" id="180498"/>
    <lineage>
        <taxon>Eukaryota</taxon>
        <taxon>Viridiplantae</taxon>
        <taxon>Streptophyta</taxon>
        <taxon>Embryophyta</taxon>
        <taxon>Tracheophyta</taxon>
        <taxon>Spermatophyta</taxon>
        <taxon>Magnoliopsida</taxon>
        <taxon>eudicotyledons</taxon>
        <taxon>Gunneridae</taxon>
        <taxon>Pentapetalae</taxon>
        <taxon>rosids</taxon>
        <taxon>fabids</taxon>
        <taxon>Malpighiales</taxon>
        <taxon>Euphorbiaceae</taxon>
        <taxon>Crotonoideae</taxon>
        <taxon>Jatropheae</taxon>
        <taxon>Jatropha</taxon>
    </lineage>
</organism>
<evidence type="ECO:0000256" key="1">
    <source>
        <dbReference type="ARBA" id="ARBA00022737"/>
    </source>
</evidence>
<dbReference type="GO" id="GO:0003723">
    <property type="term" value="F:RNA binding"/>
    <property type="evidence" value="ECO:0007669"/>
    <property type="project" value="InterPro"/>
</dbReference>
<dbReference type="Pfam" id="PF20431">
    <property type="entry name" value="E_motif"/>
    <property type="match status" value="1"/>
</dbReference>
<dbReference type="FunFam" id="1.25.40.10:FF:000073">
    <property type="entry name" value="Pentatricopeptide repeat-containing protein chloroplastic"/>
    <property type="match status" value="1"/>
</dbReference>
<evidence type="ECO:0000256" key="2">
    <source>
        <dbReference type="PROSITE-ProRule" id="PRU00708"/>
    </source>
</evidence>
<dbReference type="OrthoDB" id="1902591at2759"/>
<dbReference type="InterPro" id="IPR002885">
    <property type="entry name" value="PPR_rpt"/>
</dbReference>
<sequence length="602" mass="66908">MKLRNNTHTNSASKFLSLRVNFVFSAAPVAATDIQTSPFLLQEVNRKIPRKFPRPKWSMNNQTETNYEMKRSAKEELKRYSGMLRECASKKTFVEGKAIHGNMIRSGLEPDSHLLVSLINFYVKCGSLVSARKVFDDMPEQDVVSWTALIAGCVSEGFGSDGASLYCEMRKENIMTNEFALATVLKACSMCLNIEFGKQVHVEAIKAGLLSDLFVGSTLVDLYAKCDEVELADSVFFDMPEKNDVSWNALLNGYAQKGDGKEVLKLFIQMTECGMHFSKFTLSIALKGCANSGNLQVGKILHSLAIRSGCELDEFLGCSLVDMYSKCGLAYDAFKVFSRIKDPDVVAWSAMITGLDQQGHSHEAAKVFHLMRCAGVKPNQFSLASVVSAATTMGELRFGQSIHSCVYKYGLESENSVGNALIMMYMKSGCVQDGVQVFERMTNQDLVSWNALLSGFYDLKNCHEGPRIFYQMLMKGLKPNMYTFIGVIRSCTSLLDVRFGRQTVLGACKLHGNVDLGERAAEKLFELEPSMDSSYILLSNIFAAKGRWDEVKKIRALMSTKGVKKEPGCSWIEVDGLVHVFTSHEGSHPKTREIYAILEELG</sequence>
<reference evidence="3 4" key="1">
    <citation type="journal article" date="2014" name="PLoS ONE">
        <title>Global Analysis of Gene Expression Profiles in Physic Nut (Jatropha curcas L.) Seedlings Exposed to Salt Stress.</title>
        <authorList>
            <person name="Zhang L."/>
            <person name="Zhang C."/>
            <person name="Wu P."/>
            <person name="Chen Y."/>
            <person name="Li M."/>
            <person name="Jiang H."/>
            <person name="Wu G."/>
        </authorList>
    </citation>
    <scope>NUCLEOTIDE SEQUENCE [LARGE SCALE GENOMIC DNA]</scope>
    <source>
        <strain evidence="4">cv. GZQX0401</strain>
        <tissue evidence="3">Young leaves</tissue>
    </source>
</reference>